<dbReference type="Pfam" id="PF00248">
    <property type="entry name" value="Aldo_ket_red"/>
    <property type="match status" value="1"/>
</dbReference>
<dbReference type="Gene3D" id="3.20.20.100">
    <property type="entry name" value="NADP-dependent oxidoreductase domain"/>
    <property type="match status" value="1"/>
</dbReference>
<dbReference type="InterPro" id="IPR020471">
    <property type="entry name" value="AKR"/>
</dbReference>
<protein>
    <recommendedName>
        <fullName evidence="1">4Fe-4S ferredoxin-type domain-containing protein</fullName>
    </recommendedName>
</protein>
<dbReference type="CDD" id="cd19096">
    <property type="entry name" value="AKR_Fe-S_oxidoreductase"/>
    <property type="match status" value="1"/>
</dbReference>
<evidence type="ECO:0000313" key="2">
    <source>
        <dbReference type="EMBL" id="SVB15949.1"/>
    </source>
</evidence>
<dbReference type="InterPro" id="IPR036812">
    <property type="entry name" value="NAD(P)_OxRdtase_dom_sf"/>
</dbReference>
<organism evidence="2">
    <name type="scientific">marine metagenome</name>
    <dbReference type="NCBI Taxonomy" id="408172"/>
    <lineage>
        <taxon>unclassified sequences</taxon>
        <taxon>metagenomes</taxon>
        <taxon>ecological metagenomes</taxon>
    </lineage>
</organism>
<dbReference type="PANTHER" id="PTHR43312">
    <property type="entry name" value="D-THREO-ALDOSE 1-DEHYDROGENASE"/>
    <property type="match status" value="1"/>
</dbReference>
<reference evidence="2" key="1">
    <citation type="submission" date="2018-05" db="EMBL/GenBank/DDBJ databases">
        <authorList>
            <person name="Lanie J.A."/>
            <person name="Ng W.-L."/>
            <person name="Kazmierczak K.M."/>
            <person name="Andrzejewski T.M."/>
            <person name="Davidsen T.M."/>
            <person name="Wayne K.J."/>
            <person name="Tettelin H."/>
            <person name="Glass J.I."/>
            <person name="Rusch D."/>
            <person name="Podicherti R."/>
            <person name="Tsui H.-C.T."/>
            <person name="Winkler M.E."/>
        </authorList>
    </citation>
    <scope>NUCLEOTIDE SEQUENCE</scope>
</reference>
<dbReference type="InterPro" id="IPR017900">
    <property type="entry name" value="4Fe4S_Fe_S_CS"/>
</dbReference>
<dbReference type="AlphaFoldDB" id="A0A382BQQ6"/>
<dbReference type="PROSITE" id="PS51379">
    <property type="entry name" value="4FE4S_FER_2"/>
    <property type="match status" value="1"/>
</dbReference>
<proteinExistence type="predicted"/>
<evidence type="ECO:0000259" key="1">
    <source>
        <dbReference type="PROSITE" id="PS51379"/>
    </source>
</evidence>
<name>A0A382BQQ6_9ZZZZ</name>
<dbReference type="SUPFAM" id="SSF46548">
    <property type="entry name" value="alpha-helical ferredoxin"/>
    <property type="match status" value="1"/>
</dbReference>
<dbReference type="InterPro" id="IPR053135">
    <property type="entry name" value="AKR2_Oxidoreductase"/>
</dbReference>
<sequence length="439" mass="50367">MICSATSIIFLVVGWLEIFMDIGWQRIEPKTILFIVEYRRFGKTEENISVITLGGMRFKNGWNPPRVHLPAESVRNCIEITRQALELGINHFETAHGYMKSENLYGVVLKELGPARESFKMMTKGAPMTGEETRALVEEQLTSLKMDYLDFYGWHGINNEERLKAAVKPGGPVEILHRLREEGLIRHIGFSTHAPLDIILQALNTDLFSFVNLHYYYFFQRNLAAVRLAGEKDIGVFIISPNEKGGLLWNPSQKVEETCHPLTTIEFNGKFCLSHPEITTLSMGIHEPEHFPQNLSILNREDYSSPEFREVHARMDASLSEISGLCTLCAECLPCPEEINIPEVLRFRNLLEAYSMEDYGKFRYNMFEGEGHWFPGNFASKCTECGDCLPRCPEKLEIPKLLFDTHKRLFDRKAWVKNQLYLIAVSIARLLRKFIPGLT</sequence>
<dbReference type="InterPro" id="IPR017896">
    <property type="entry name" value="4Fe4S_Fe-S-bd"/>
</dbReference>
<dbReference type="PANTHER" id="PTHR43312:SF2">
    <property type="entry name" value="OXIDOREDUCTASE"/>
    <property type="match status" value="1"/>
</dbReference>
<dbReference type="PROSITE" id="PS00198">
    <property type="entry name" value="4FE4S_FER_1"/>
    <property type="match status" value="1"/>
</dbReference>
<dbReference type="InterPro" id="IPR023210">
    <property type="entry name" value="NADP_OxRdtase_dom"/>
</dbReference>
<feature type="domain" description="4Fe-4S ferredoxin-type" evidence="1">
    <location>
        <begin position="373"/>
        <end position="401"/>
    </location>
</feature>
<dbReference type="EMBL" id="UINC01030865">
    <property type="protein sequence ID" value="SVB15949.1"/>
    <property type="molecule type" value="Genomic_DNA"/>
</dbReference>
<dbReference type="Pfam" id="PF13187">
    <property type="entry name" value="Fer4_9"/>
    <property type="match status" value="1"/>
</dbReference>
<dbReference type="PRINTS" id="PR00069">
    <property type="entry name" value="ALDKETRDTASE"/>
</dbReference>
<gene>
    <name evidence="2" type="ORF">METZ01_LOCUS168803</name>
</gene>
<dbReference type="GO" id="GO:0016491">
    <property type="term" value="F:oxidoreductase activity"/>
    <property type="evidence" value="ECO:0007669"/>
    <property type="project" value="InterPro"/>
</dbReference>
<accession>A0A382BQQ6</accession>
<dbReference type="SUPFAM" id="SSF51430">
    <property type="entry name" value="NAD(P)-linked oxidoreductase"/>
    <property type="match status" value="1"/>
</dbReference>